<protein>
    <submittedName>
        <fullName evidence="2">Uncharacterized protein</fullName>
    </submittedName>
</protein>
<dbReference type="AlphaFoldDB" id="A0AAV1PU92"/>
<proteinExistence type="predicted"/>
<comment type="caution">
    <text evidence="2">The sequence shown here is derived from an EMBL/GenBank/DDBJ whole genome shotgun (WGS) entry which is preliminary data.</text>
</comment>
<evidence type="ECO:0000256" key="1">
    <source>
        <dbReference type="SAM" id="MobiDB-lite"/>
    </source>
</evidence>
<sequence length="155" mass="17748">MLSRRFLSCAEVFPYHTVIPKCIIPPQGEKQTNEEEQIFKRKLAAIFSFRMDICKWLKKPETTLSAFLQPGSRSTGEVEEHLPRPSTSKEQREVNRPPPTASELGSPGAESPSSHSQQQCGSEHQLLCAKSRKDEWKEMLLRRFHSSGNRRLQLD</sequence>
<organism evidence="2 3">
    <name type="scientific">Scomber scombrus</name>
    <name type="common">Atlantic mackerel</name>
    <name type="synonym">Scomber vernalis</name>
    <dbReference type="NCBI Taxonomy" id="13677"/>
    <lineage>
        <taxon>Eukaryota</taxon>
        <taxon>Metazoa</taxon>
        <taxon>Chordata</taxon>
        <taxon>Craniata</taxon>
        <taxon>Vertebrata</taxon>
        <taxon>Euteleostomi</taxon>
        <taxon>Actinopterygii</taxon>
        <taxon>Neopterygii</taxon>
        <taxon>Teleostei</taxon>
        <taxon>Neoteleostei</taxon>
        <taxon>Acanthomorphata</taxon>
        <taxon>Pelagiaria</taxon>
        <taxon>Scombriformes</taxon>
        <taxon>Scombridae</taxon>
        <taxon>Scomber</taxon>
    </lineage>
</organism>
<gene>
    <name evidence="2" type="ORF">FSCOSCO3_A030194</name>
</gene>
<feature type="compositionally biased region" description="Basic and acidic residues" evidence="1">
    <location>
        <begin position="76"/>
        <end position="95"/>
    </location>
</feature>
<dbReference type="EMBL" id="CAWUFR010000307">
    <property type="protein sequence ID" value="CAK6975592.1"/>
    <property type="molecule type" value="Genomic_DNA"/>
</dbReference>
<keyword evidence="3" id="KW-1185">Reference proteome</keyword>
<evidence type="ECO:0000313" key="3">
    <source>
        <dbReference type="Proteomes" id="UP001314229"/>
    </source>
</evidence>
<evidence type="ECO:0000313" key="2">
    <source>
        <dbReference type="EMBL" id="CAK6975592.1"/>
    </source>
</evidence>
<accession>A0AAV1PU92</accession>
<reference evidence="2 3" key="1">
    <citation type="submission" date="2024-01" db="EMBL/GenBank/DDBJ databases">
        <authorList>
            <person name="Alioto T."/>
            <person name="Alioto T."/>
            <person name="Gomez Garrido J."/>
        </authorList>
    </citation>
    <scope>NUCLEOTIDE SEQUENCE [LARGE SCALE GENOMIC DNA]</scope>
</reference>
<feature type="compositionally biased region" description="Polar residues" evidence="1">
    <location>
        <begin position="111"/>
        <end position="122"/>
    </location>
</feature>
<dbReference type="Proteomes" id="UP001314229">
    <property type="component" value="Unassembled WGS sequence"/>
</dbReference>
<feature type="region of interest" description="Disordered" evidence="1">
    <location>
        <begin position="67"/>
        <end position="125"/>
    </location>
</feature>
<name>A0AAV1PU92_SCOSC</name>